<sequence>MKNNWFKDGLDFENISINPFIPMLAVLCLIVLVAYKCGGENAYTENDRQLKENTLKEFKAVVISQEANKGSRAGSYYILDNDMRFYEREYLYKVIEIGDTLITKQNSTRLEIIKKDTVLTIDYLEDIWTAKDRSLRYRH</sequence>
<accession>A0A0S7E648</accession>
<evidence type="ECO:0000313" key="1">
    <source>
        <dbReference type="EMBL" id="ALU25752.1"/>
    </source>
</evidence>
<dbReference type="EMBL" id="CP013690">
    <property type="protein sequence ID" value="ALU25752.1"/>
    <property type="molecule type" value="Genomic_DNA"/>
</dbReference>
<dbReference type="KEGG" id="mod:AS202_06220"/>
<proteinExistence type="predicted"/>
<dbReference type="RefSeq" id="WP_006257776.1">
    <property type="nucleotide sequence ID" value="NZ_BCMQ01000002.1"/>
</dbReference>
<organism evidence="1 2">
    <name type="scientific">Myroides odoratimimus</name>
    <dbReference type="NCBI Taxonomy" id="76832"/>
    <lineage>
        <taxon>Bacteria</taxon>
        <taxon>Pseudomonadati</taxon>
        <taxon>Bacteroidota</taxon>
        <taxon>Flavobacteriia</taxon>
        <taxon>Flavobacteriales</taxon>
        <taxon>Flavobacteriaceae</taxon>
        <taxon>Myroides</taxon>
    </lineage>
</organism>
<reference evidence="1 2" key="1">
    <citation type="journal article" date="2016" name="J. Zhejiang Univ. Sci. B">
        <title>Antibiotic resistance mechanisms of Myroides sp.</title>
        <authorList>
            <person name="Hu S."/>
            <person name="Yuan S."/>
            <person name="Qu H."/>
            <person name="Jiang T."/>
            <person name="Zhou Y."/>
            <person name="Wang M."/>
            <person name="Ming D."/>
        </authorList>
    </citation>
    <scope>NUCLEOTIDE SEQUENCE [LARGE SCALE GENOMIC DNA]</scope>
    <source>
        <strain evidence="1 2">PR63039</strain>
    </source>
</reference>
<dbReference type="Proteomes" id="UP000069030">
    <property type="component" value="Chromosome"/>
</dbReference>
<dbReference type="AlphaFoldDB" id="A0A0S7E648"/>
<gene>
    <name evidence="1" type="ORF">AS202_06220</name>
</gene>
<protein>
    <submittedName>
        <fullName evidence="1">Uncharacterized protein</fullName>
    </submittedName>
</protein>
<evidence type="ECO:0000313" key="2">
    <source>
        <dbReference type="Proteomes" id="UP000069030"/>
    </source>
</evidence>
<name>A0A0S7E648_9FLAO</name>